<dbReference type="SMART" id="SM00382">
    <property type="entry name" value="AAA"/>
    <property type="match status" value="2"/>
</dbReference>
<reference evidence="12 13" key="1">
    <citation type="journal article" date="2022" name="Microbiol. Resour. Announc.">
        <title>Complete Genome Sequence of Mesorhizobium ciceri Strain R30, a Rhizobium Used as a Commercial Inoculant for Chickpea in Argentina.</title>
        <authorList>
            <person name="Foresto E."/>
            <person name="Revale S."/>
            <person name="Primo E."/>
            <person name="Nievas F."/>
            <person name="Carezzano E."/>
            <person name="Puente M."/>
            <person name="Alzari P."/>
            <person name="Mart M."/>
            <person name="Ben-Assaya M."/>
            <person name="Mornico D."/>
            <person name="Santoro M."/>
            <person name="Mart F."/>
            <person name="Giordano W."/>
            <person name="Bogino P."/>
        </authorList>
    </citation>
    <scope>NUCLEOTIDE SEQUENCE [LARGE SCALE GENOMIC DNA]</scope>
    <source>
        <strain evidence="12 13">R30</strain>
    </source>
</reference>
<dbReference type="PROSITE" id="PS50893">
    <property type="entry name" value="ABC_TRANSPORTER_2"/>
    <property type="match status" value="2"/>
</dbReference>
<dbReference type="GO" id="GO:0005886">
    <property type="term" value="C:plasma membrane"/>
    <property type="evidence" value="ECO:0007669"/>
    <property type="project" value="UniProtKB-SubCell"/>
</dbReference>
<dbReference type="AlphaFoldDB" id="A0AB38TK22"/>
<dbReference type="RefSeq" id="WP_024504866.1">
    <property type="nucleotide sequence ID" value="NZ_CP088147.1"/>
</dbReference>
<dbReference type="Gene3D" id="3.40.50.300">
    <property type="entry name" value="P-loop containing nucleotide triphosphate hydrolases"/>
    <property type="match status" value="2"/>
</dbReference>
<keyword evidence="6" id="KW-0677">Repeat</keyword>
<sequence length="517" mass="55284">MGDIVLSMVGITKSFGSIKILRDVALELRAGEVHALLGENGAGKSSLMKILMGVLRPDSGEYTVRGKQAQFSNPSEAQRNGVSMVYQEFGLVQYLSVTENILLGRLPARWGKVDWPKARQEAAQILQRLGSRVSPDATVGDLKVADQQEVEIARALSYDPAVFIMDEPSSALSRVEIDNLYGLVRVLKQRGVAIVYISHKLEEVFALADRVTILRDGAVVKSCGIAEIDMATLVERMTGKPVDSTSTLRQAAGPGAGRLLELSGFSADGLFEGIDLTIAKGTIVGIAGVIGAGKSELARAIVGALPDGTRVKGGLHFDGVAVNVATMTPSKARRLGIGFVSEDRQAEGIVQEHSVGFNIVLPALSRVTTAGVLVGRRVRGLVARVMDDVGLRPREPGKLVRLLSGGNQQKVVIGKWIAAGSKLLILDEPTRGIDVGARQEIYDVIRSQARERGVGVLLLSSDMREIMVASDRILIMAQGRITREVAPDRVSERDLLEMVLVRGDKGADIAGVPEAHG</sequence>
<dbReference type="SUPFAM" id="SSF52540">
    <property type="entry name" value="P-loop containing nucleoside triphosphate hydrolases"/>
    <property type="match status" value="2"/>
</dbReference>
<evidence type="ECO:0000256" key="2">
    <source>
        <dbReference type="ARBA" id="ARBA00005417"/>
    </source>
</evidence>
<keyword evidence="13" id="KW-1185">Reference proteome</keyword>
<accession>A0AB38TK22</accession>
<evidence type="ECO:0000256" key="5">
    <source>
        <dbReference type="ARBA" id="ARBA00022597"/>
    </source>
</evidence>
<protein>
    <submittedName>
        <fullName evidence="12">Sugar ABC transporter ATP-binding protein</fullName>
    </submittedName>
</protein>
<dbReference type="EMBL" id="CP088147">
    <property type="protein sequence ID" value="UTU54401.1"/>
    <property type="molecule type" value="Genomic_DNA"/>
</dbReference>
<evidence type="ECO:0000256" key="3">
    <source>
        <dbReference type="ARBA" id="ARBA00022448"/>
    </source>
</evidence>
<dbReference type="InterPro" id="IPR027417">
    <property type="entry name" value="P-loop_NTPase"/>
</dbReference>
<keyword evidence="7" id="KW-0547">Nucleotide-binding</keyword>
<evidence type="ECO:0000313" key="12">
    <source>
        <dbReference type="EMBL" id="UTU54401.1"/>
    </source>
</evidence>
<dbReference type="PROSITE" id="PS00211">
    <property type="entry name" value="ABC_TRANSPORTER_1"/>
    <property type="match status" value="1"/>
</dbReference>
<keyword evidence="3" id="KW-0813">Transport</keyword>
<dbReference type="InterPro" id="IPR003439">
    <property type="entry name" value="ABC_transporter-like_ATP-bd"/>
</dbReference>
<evidence type="ECO:0000256" key="9">
    <source>
        <dbReference type="ARBA" id="ARBA00022967"/>
    </source>
</evidence>
<evidence type="ECO:0000256" key="4">
    <source>
        <dbReference type="ARBA" id="ARBA00022475"/>
    </source>
</evidence>
<dbReference type="GO" id="GO:0016887">
    <property type="term" value="F:ATP hydrolysis activity"/>
    <property type="evidence" value="ECO:0007669"/>
    <property type="project" value="InterPro"/>
</dbReference>
<evidence type="ECO:0000313" key="13">
    <source>
        <dbReference type="Proteomes" id="UP001060070"/>
    </source>
</evidence>
<dbReference type="GO" id="GO:0005524">
    <property type="term" value="F:ATP binding"/>
    <property type="evidence" value="ECO:0007669"/>
    <property type="project" value="UniProtKB-KW"/>
</dbReference>
<keyword evidence="9" id="KW-1278">Translocase</keyword>
<evidence type="ECO:0000256" key="1">
    <source>
        <dbReference type="ARBA" id="ARBA00004202"/>
    </source>
</evidence>
<feature type="domain" description="ABC transporter" evidence="11">
    <location>
        <begin position="6"/>
        <end position="241"/>
    </location>
</feature>
<dbReference type="InterPro" id="IPR050107">
    <property type="entry name" value="ABC_carbohydrate_import_ATPase"/>
</dbReference>
<keyword evidence="8 12" id="KW-0067">ATP-binding</keyword>
<comment type="subcellular location">
    <subcellularLocation>
        <location evidence="1">Cell membrane</location>
        <topology evidence="1">Peripheral membrane protein</topology>
    </subcellularLocation>
</comment>
<dbReference type="InterPro" id="IPR003593">
    <property type="entry name" value="AAA+_ATPase"/>
</dbReference>
<evidence type="ECO:0000259" key="11">
    <source>
        <dbReference type="PROSITE" id="PS50893"/>
    </source>
</evidence>
<keyword evidence="10" id="KW-0472">Membrane</keyword>
<evidence type="ECO:0000256" key="7">
    <source>
        <dbReference type="ARBA" id="ARBA00022741"/>
    </source>
</evidence>
<dbReference type="CDD" id="cd03215">
    <property type="entry name" value="ABC_Carb_Monos_II"/>
    <property type="match status" value="1"/>
</dbReference>
<dbReference type="CDD" id="cd03216">
    <property type="entry name" value="ABC_Carb_Monos_I"/>
    <property type="match status" value="1"/>
</dbReference>
<dbReference type="PANTHER" id="PTHR43790:SF9">
    <property type="entry name" value="GALACTOFURANOSE TRANSPORTER ATP-BINDING PROTEIN YTFR"/>
    <property type="match status" value="1"/>
</dbReference>
<evidence type="ECO:0000256" key="8">
    <source>
        <dbReference type="ARBA" id="ARBA00022840"/>
    </source>
</evidence>
<dbReference type="FunFam" id="3.40.50.300:FF:000127">
    <property type="entry name" value="Ribose import ATP-binding protein RbsA"/>
    <property type="match status" value="1"/>
</dbReference>
<proteinExistence type="inferred from homology"/>
<dbReference type="Proteomes" id="UP001060070">
    <property type="component" value="Chromosome"/>
</dbReference>
<gene>
    <name evidence="12" type="ORF">LRP29_13850</name>
</gene>
<comment type="similarity">
    <text evidence="2">Belongs to the ABC transporter superfamily.</text>
</comment>
<feature type="domain" description="ABC transporter" evidence="11">
    <location>
        <begin position="242"/>
        <end position="503"/>
    </location>
</feature>
<keyword evidence="4" id="KW-1003">Cell membrane</keyword>
<evidence type="ECO:0000256" key="6">
    <source>
        <dbReference type="ARBA" id="ARBA00022737"/>
    </source>
</evidence>
<organism evidence="12 13">
    <name type="scientific">Mesorhizobium ciceri</name>
    <dbReference type="NCBI Taxonomy" id="39645"/>
    <lineage>
        <taxon>Bacteria</taxon>
        <taxon>Pseudomonadati</taxon>
        <taxon>Pseudomonadota</taxon>
        <taxon>Alphaproteobacteria</taxon>
        <taxon>Hyphomicrobiales</taxon>
        <taxon>Phyllobacteriaceae</taxon>
        <taxon>Mesorhizobium</taxon>
    </lineage>
</organism>
<evidence type="ECO:0000256" key="10">
    <source>
        <dbReference type="ARBA" id="ARBA00023136"/>
    </source>
</evidence>
<dbReference type="Pfam" id="PF00005">
    <property type="entry name" value="ABC_tran"/>
    <property type="match status" value="2"/>
</dbReference>
<dbReference type="InterPro" id="IPR017871">
    <property type="entry name" value="ABC_transporter-like_CS"/>
</dbReference>
<name>A0AB38TK22_9HYPH</name>
<dbReference type="PANTHER" id="PTHR43790">
    <property type="entry name" value="CARBOHYDRATE TRANSPORT ATP-BINDING PROTEIN MG119-RELATED"/>
    <property type="match status" value="1"/>
</dbReference>
<keyword evidence="5" id="KW-0762">Sugar transport</keyword>